<comment type="similarity">
    <text evidence="11">Belongs to the iron/ascorbate-dependent oxidoreductase family.</text>
</comment>
<dbReference type="InterPro" id="IPR026992">
    <property type="entry name" value="DIOX_N"/>
</dbReference>
<reference evidence="13 14" key="1">
    <citation type="submission" date="2015-10" db="EMBL/GenBank/DDBJ databases">
        <title>Genomic differences between typical nodule nitrogen-fixing rhizobial strains and those coming from bean seeds.</title>
        <authorList>
            <person name="Peralta H."/>
            <person name="Aguilar-Vera A."/>
            <person name="Diaz R."/>
            <person name="Mora Y."/>
            <person name="Martinez-Batallar G."/>
            <person name="Salazar E."/>
            <person name="Vargas-Lagunas C."/>
            <person name="Encarnacion S."/>
            <person name="Girard L."/>
            <person name="Mora J."/>
        </authorList>
    </citation>
    <scope>NUCLEOTIDE SEQUENCE [LARGE SCALE GENOMIC DNA]</scope>
    <source>
        <strain evidence="13 14">CFNEI 73</strain>
        <plasmid evidence="13 14">B</plasmid>
    </source>
</reference>
<dbReference type="GO" id="GO:0046872">
    <property type="term" value="F:metal ion binding"/>
    <property type="evidence" value="ECO:0007669"/>
    <property type="project" value="UniProtKB-KW"/>
</dbReference>
<dbReference type="EC" id="1.13.12.19" evidence="4"/>
<dbReference type="InterPro" id="IPR027443">
    <property type="entry name" value="IPNS-like_sf"/>
</dbReference>
<keyword evidence="11" id="KW-0479">Metal-binding</keyword>
<dbReference type="PANTHER" id="PTHR47990">
    <property type="entry name" value="2-OXOGLUTARATE (2OG) AND FE(II)-DEPENDENT OXYGENASE SUPERFAMILY PROTEIN-RELATED"/>
    <property type="match status" value="1"/>
</dbReference>
<keyword evidence="11" id="KW-0560">Oxidoreductase</keyword>
<comment type="cofactor">
    <cofactor evidence="1">
        <name>Fe(2+)</name>
        <dbReference type="ChEBI" id="CHEBI:29033"/>
    </cofactor>
</comment>
<evidence type="ECO:0000256" key="9">
    <source>
        <dbReference type="ARBA" id="ARBA00047725"/>
    </source>
</evidence>
<sequence length="352" mass="38911">MSIHSIPTDLPLIDIARFHAGPQERSRFIGELRQTLHRHGFFYITGHGVDPNLISDVLSTSKRFFALPLEEKLKIEMVKSPHFRGYNRAGYERTRGKQDWREQLDINTEGTPVEIGPDTPPWKRLIGPNQWPDALPELKPLLLAYQAEVTRVSIDVLKAIAVALGQPEDAFAEIYEPQPSQLLKIIRYPGRDIAETDQGVGAHKDGGFVTVLLQDSVAGLQVETEDGVWIDAPPVPGTFVVNTGELLELATNGFVRADVHGVLAPPPGAERYSVAFFLGARYNATIPVIDLPQELKSAERGITVDPLNPIFREIGQNHLKSRLRSHPDVARAHHADLLGTEQLASDSLGSAY</sequence>
<evidence type="ECO:0000313" key="14">
    <source>
        <dbReference type="Proteomes" id="UP000182306"/>
    </source>
</evidence>
<keyword evidence="6" id="KW-0266">Ethylene biosynthesis</keyword>
<dbReference type="KEGG" id="same:SAMCFNEI73_pB0293"/>
<dbReference type="AlphaFoldDB" id="A0A1L3LTU5"/>
<keyword evidence="13" id="KW-0614">Plasmid</keyword>
<evidence type="ECO:0000256" key="5">
    <source>
        <dbReference type="ARBA" id="ARBA00019045"/>
    </source>
</evidence>
<dbReference type="OrthoDB" id="21825at2"/>
<dbReference type="EMBL" id="CP013109">
    <property type="protein sequence ID" value="APG93490.1"/>
    <property type="molecule type" value="Genomic_DNA"/>
</dbReference>
<comment type="catalytic activity">
    <reaction evidence="10">
        <text>L-arginine + 2-oxoglutarate + O2 = guanidine + L-glutamate 5-semialdehyde + succinate + CO2</text>
        <dbReference type="Rhea" id="RHEA:31535"/>
        <dbReference type="ChEBI" id="CHEBI:15379"/>
        <dbReference type="ChEBI" id="CHEBI:16526"/>
        <dbReference type="ChEBI" id="CHEBI:16810"/>
        <dbReference type="ChEBI" id="CHEBI:30031"/>
        <dbReference type="ChEBI" id="CHEBI:30087"/>
        <dbReference type="ChEBI" id="CHEBI:32682"/>
        <dbReference type="ChEBI" id="CHEBI:58066"/>
        <dbReference type="EC" id="1.14.20.7"/>
    </reaction>
</comment>
<accession>A0A1L3LTU5</accession>
<dbReference type="GO" id="GO:0102276">
    <property type="term" value="F:2-oxoglutarate oxygenase/decarboxylase (ethylene-forming) activity"/>
    <property type="evidence" value="ECO:0007669"/>
    <property type="project" value="UniProtKB-EC"/>
</dbReference>
<evidence type="ECO:0000256" key="11">
    <source>
        <dbReference type="RuleBase" id="RU003682"/>
    </source>
</evidence>
<dbReference type="Pfam" id="PF14226">
    <property type="entry name" value="DIOX_N"/>
    <property type="match status" value="1"/>
</dbReference>
<evidence type="ECO:0000256" key="6">
    <source>
        <dbReference type="ARBA" id="ARBA00022666"/>
    </source>
</evidence>
<keyword evidence="11" id="KW-0408">Iron</keyword>
<dbReference type="PRINTS" id="PR00682">
    <property type="entry name" value="IPNSYNTHASE"/>
</dbReference>
<keyword evidence="14" id="KW-1185">Reference proteome</keyword>
<evidence type="ECO:0000256" key="3">
    <source>
        <dbReference type="ARBA" id="ARBA00012293"/>
    </source>
</evidence>
<evidence type="ECO:0000259" key="12">
    <source>
        <dbReference type="PROSITE" id="PS51471"/>
    </source>
</evidence>
<protein>
    <recommendedName>
        <fullName evidence="5">2-oxoglutarate-dependent ethylene/succinate-forming enzyme</fullName>
        <ecNumber evidence="4">1.13.12.19</ecNumber>
        <ecNumber evidence="3">1.14.20.7</ecNumber>
    </recommendedName>
    <alternativeName>
        <fullName evidence="7">2-oxoglutarate dioxygenase (ethylene-forming)</fullName>
    </alternativeName>
    <alternativeName>
        <fullName evidence="8">2-oxoglutarate/L-arginine monooxygenase/decarboxylase (succinate-forming)</fullName>
    </alternativeName>
</protein>
<evidence type="ECO:0000256" key="7">
    <source>
        <dbReference type="ARBA" id="ARBA00031011"/>
    </source>
</evidence>
<organism evidence="13 14">
    <name type="scientific">Sinorhizobium americanum</name>
    <dbReference type="NCBI Taxonomy" id="194963"/>
    <lineage>
        <taxon>Bacteria</taxon>
        <taxon>Pseudomonadati</taxon>
        <taxon>Pseudomonadota</taxon>
        <taxon>Alphaproteobacteria</taxon>
        <taxon>Hyphomicrobiales</taxon>
        <taxon>Rhizobiaceae</taxon>
        <taxon>Sinorhizobium/Ensifer group</taxon>
        <taxon>Sinorhizobium</taxon>
    </lineage>
</organism>
<dbReference type="GO" id="GO:0009693">
    <property type="term" value="P:ethylene biosynthetic process"/>
    <property type="evidence" value="ECO:0007669"/>
    <property type="project" value="UniProtKB-KW"/>
</dbReference>
<dbReference type="SUPFAM" id="SSF51197">
    <property type="entry name" value="Clavaminate synthase-like"/>
    <property type="match status" value="1"/>
</dbReference>
<name>A0A1L3LTU5_9HYPH</name>
<dbReference type="InterPro" id="IPR050231">
    <property type="entry name" value="Iron_ascorbate_oxido_reductase"/>
</dbReference>
<proteinExistence type="inferred from homology"/>
<evidence type="ECO:0000313" key="13">
    <source>
        <dbReference type="EMBL" id="APG93490.1"/>
    </source>
</evidence>
<evidence type="ECO:0000256" key="8">
    <source>
        <dbReference type="ARBA" id="ARBA00031282"/>
    </source>
</evidence>
<dbReference type="Gene3D" id="2.60.120.330">
    <property type="entry name" value="B-lactam Antibiotic, Isopenicillin N Synthase, Chain"/>
    <property type="match status" value="1"/>
</dbReference>
<gene>
    <name evidence="13" type="ORF">SAMCFNEI73_pB0293</name>
</gene>
<evidence type="ECO:0000256" key="1">
    <source>
        <dbReference type="ARBA" id="ARBA00001954"/>
    </source>
</evidence>
<evidence type="ECO:0000256" key="4">
    <source>
        <dbReference type="ARBA" id="ARBA00012531"/>
    </source>
</evidence>
<dbReference type="Proteomes" id="UP000182306">
    <property type="component" value="Plasmid B"/>
</dbReference>
<geneLocation type="plasmid" evidence="13 14">
    <name>B</name>
</geneLocation>
<feature type="domain" description="Fe2OG dioxygenase" evidence="12">
    <location>
        <begin position="178"/>
        <end position="280"/>
    </location>
</feature>
<comment type="pathway">
    <text evidence="2">Alkene biosynthesis; ethylene biosynthesis via 2-oxoglutarate.</text>
</comment>
<evidence type="ECO:0000256" key="2">
    <source>
        <dbReference type="ARBA" id="ARBA00004767"/>
    </source>
</evidence>
<evidence type="ECO:0000256" key="10">
    <source>
        <dbReference type="ARBA" id="ARBA00049359"/>
    </source>
</evidence>
<comment type="catalytic activity">
    <reaction evidence="9">
        <text>2-oxoglutarate + O2 + 2 H(+) = ethene + 3 CO2 + H2O</text>
        <dbReference type="Rhea" id="RHEA:31523"/>
        <dbReference type="ChEBI" id="CHEBI:15377"/>
        <dbReference type="ChEBI" id="CHEBI:15378"/>
        <dbReference type="ChEBI" id="CHEBI:15379"/>
        <dbReference type="ChEBI" id="CHEBI:16526"/>
        <dbReference type="ChEBI" id="CHEBI:16810"/>
        <dbReference type="ChEBI" id="CHEBI:18153"/>
        <dbReference type="EC" id="1.13.12.19"/>
    </reaction>
</comment>
<dbReference type="InterPro" id="IPR005123">
    <property type="entry name" value="Oxoglu/Fe-dep_dioxygenase_dom"/>
</dbReference>
<dbReference type="PROSITE" id="PS51471">
    <property type="entry name" value="FE2OG_OXY"/>
    <property type="match status" value="1"/>
</dbReference>
<dbReference type="Pfam" id="PF03171">
    <property type="entry name" value="2OG-FeII_Oxy"/>
    <property type="match status" value="1"/>
</dbReference>
<dbReference type="InterPro" id="IPR044861">
    <property type="entry name" value="IPNS-like_FE2OG_OXY"/>
</dbReference>
<dbReference type="EC" id="1.14.20.7" evidence="3"/>
<dbReference type="RefSeq" id="WP_064251583.1">
    <property type="nucleotide sequence ID" value="NZ_CP013109.1"/>
</dbReference>